<organism evidence="1 2">
    <name type="scientific">Vibrio nigripulchritudo SOn1</name>
    <dbReference type="NCBI Taxonomy" id="1238450"/>
    <lineage>
        <taxon>Bacteria</taxon>
        <taxon>Pseudomonadati</taxon>
        <taxon>Pseudomonadota</taxon>
        <taxon>Gammaproteobacteria</taxon>
        <taxon>Vibrionales</taxon>
        <taxon>Vibrionaceae</taxon>
        <taxon>Vibrio</taxon>
    </lineage>
</organism>
<evidence type="ECO:0008006" key="3">
    <source>
        <dbReference type="Google" id="ProtNLM"/>
    </source>
</evidence>
<dbReference type="EMBL" id="CAOF01000085">
    <property type="protein sequence ID" value="CCO46371.1"/>
    <property type="molecule type" value="Genomic_DNA"/>
</dbReference>
<comment type="caution">
    <text evidence="1">The sequence shown here is derived from an EMBL/GenBank/DDBJ whole genome shotgun (WGS) entry which is preliminary data.</text>
</comment>
<dbReference type="AlphaFoldDB" id="A0AAV2VPL7"/>
<dbReference type="RefSeq" id="WP_004398403.1">
    <property type="nucleotide sequence ID" value="NZ_LK391965.1"/>
</dbReference>
<gene>
    <name evidence="1" type="ORF">VIBNISOn1_1750045</name>
</gene>
<evidence type="ECO:0000313" key="1">
    <source>
        <dbReference type="EMBL" id="CCO46371.1"/>
    </source>
</evidence>
<dbReference type="Pfam" id="PF11747">
    <property type="entry name" value="RebB"/>
    <property type="match status" value="1"/>
</dbReference>
<dbReference type="Proteomes" id="UP000018211">
    <property type="component" value="Unassembled WGS sequence"/>
</dbReference>
<evidence type="ECO:0000313" key="2">
    <source>
        <dbReference type="Proteomes" id="UP000018211"/>
    </source>
</evidence>
<name>A0AAV2VPL7_9VIBR</name>
<dbReference type="InterPro" id="IPR021070">
    <property type="entry name" value="Killing_trait_RebB"/>
</dbReference>
<protein>
    <recommendedName>
        <fullName evidence="3">Glycerol-3-phosphate dehydrogenase subunit C</fullName>
    </recommendedName>
</protein>
<dbReference type="GeneID" id="97539870"/>
<accession>A0AAV2VPL7</accession>
<proteinExistence type="predicted"/>
<reference evidence="1 2" key="1">
    <citation type="journal article" date="2013" name="ISME J.">
        <title>Comparative genomics of pathogenic lineages of Vibrio nigripulchritudo identifies virulence-associated traits.</title>
        <authorList>
            <person name="Goudenege D."/>
            <person name="Labreuche Y."/>
            <person name="Krin E."/>
            <person name="Ansquer D."/>
            <person name="Mangenot S."/>
            <person name="Calteau A."/>
            <person name="Medigue C."/>
            <person name="Mazel D."/>
            <person name="Polz M.F."/>
            <person name="Le Roux F."/>
        </authorList>
    </citation>
    <scope>NUCLEOTIDE SEQUENCE [LARGE SCALE GENOMIC DNA]</scope>
    <source>
        <strain evidence="1 2">SOn1</strain>
    </source>
</reference>
<sequence>MSVNGAVTDSVTQVNTSVVGETPAMAEGNLLLATSHAMGISAHNSTGANQQAQLVHQTSTIQGVNSLFATGTAVVGRSVELILEPQPAA</sequence>